<organism evidence="1">
    <name type="scientific">Anopheles braziliensis</name>
    <dbReference type="NCBI Taxonomy" id="58242"/>
    <lineage>
        <taxon>Eukaryota</taxon>
        <taxon>Metazoa</taxon>
        <taxon>Ecdysozoa</taxon>
        <taxon>Arthropoda</taxon>
        <taxon>Hexapoda</taxon>
        <taxon>Insecta</taxon>
        <taxon>Pterygota</taxon>
        <taxon>Neoptera</taxon>
        <taxon>Endopterygota</taxon>
        <taxon>Diptera</taxon>
        <taxon>Nematocera</taxon>
        <taxon>Culicoidea</taxon>
        <taxon>Culicidae</taxon>
        <taxon>Anophelinae</taxon>
        <taxon>Anopheles</taxon>
    </lineage>
</organism>
<protein>
    <submittedName>
        <fullName evidence="1">Putative secreted peptide</fullName>
    </submittedName>
</protein>
<dbReference type="AlphaFoldDB" id="A0A2M3ZMZ3"/>
<accession>A0A2M3ZMZ3</accession>
<reference evidence="1" key="1">
    <citation type="submission" date="2018-01" db="EMBL/GenBank/DDBJ databases">
        <title>An insight into the sialome of Amazonian anophelines.</title>
        <authorList>
            <person name="Ribeiro J.M."/>
            <person name="Scarpassa V."/>
            <person name="Calvo E."/>
        </authorList>
    </citation>
    <scope>NUCLEOTIDE SEQUENCE</scope>
    <source>
        <tissue evidence="1">Salivary glands</tissue>
    </source>
</reference>
<proteinExistence type="predicted"/>
<name>A0A2M3ZMZ3_9DIPT</name>
<dbReference type="EMBL" id="GGFM01009114">
    <property type="protein sequence ID" value="MBW29865.1"/>
    <property type="molecule type" value="Transcribed_RNA"/>
</dbReference>
<evidence type="ECO:0000313" key="1">
    <source>
        <dbReference type="EMBL" id="MBW29865.1"/>
    </source>
</evidence>
<sequence>MLVRSVTFLYSLSEFLLEQVTHTLMHMMLYHTSNIKISSSLLVCVAAVHTPPPLQPHSRTSLKRSHTTW</sequence>